<evidence type="ECO:0000256" key="2">
    <source>
        <dbReference type="ARBA" id="ARBA00004760"/>
    </source>
</evidence>
<dbReference type="UniPathway" id="UPA00222"/>
<comment type="pathway">
    <text evidence="2">Lipid metabolism; sphingolipid metabolism.</text>
</comment>
<dbReference type="InterPro" id="IPR036291">
    <property type="entry name" value="NAD(P)-bd_dom_sf"/>
</dbReference>
<evidence type="ECO:0000256" key="15">
    <source>
        <dbReference type="ARBA" id="ARBA00048930"/>
    </source>
</evidence>
<name>A0A061B1T2_CYBFA</name>
<evidence type="ECO:0000313" key="19">
    <source>
        <dbReference type="Proteomes" id="UP000189513"/>
    </source>
</evidence>
<evidence type="ECO:0000256" key="13">
    <source>
        <dbReference type="ARBA" id="ARBA00032891"/>
    </source>
</evidence>
<proteinExistence type="inferred from homology"/>
<evidence type="ECO:0000256" key="5">
    <source>
        <dbReference type="ARBA" id="ARBA00022824"/>
    </source>
</evidence>
<comment type="subcellular location">
    <subcellularLocation>
        <location evidence="1">Endoplasmic reticulum</location>
    </subcellularLocation>
</comment>
<evidence type="ECO:0000256" key="12">
    <source>
        <dbReference type="ARBA" id="ARBA00029797"/>
    </source>
</evidence>
<dbReference type="Proteomes" id="UP000189513">
    <property type="component" value="Unassembled WGS sequence"/>
</dbReference>
<gene>
    <name evidence="18" type="ORF">BON22_4713</name>
    <name evidence="17" type="ORF">CYFA0S_12e04258g</name>
</gene>
<dbReference type="SUPFAM" id="SSF51735">
    <property type="entry name" value="NAD(P)-binding Rossmann-fold domains"/>
    <property type="match status" value="1"/>
</dbReference>
<keyword evidence="16" id="KW-0472">Membrane</keyword>
<evidence type="ECO:0000256" key="14">
    <source>
        <dbReference type="ARBA" id="ARBA00044737"/>
    </source>
</evidence>
<evidence type="ECO:0000256" key="16">
    <source>
        <dbReference type="SAM" id="Phobius"/>
    </source>
</evidence>
<keyword evidence="6" id="KW-0521">NADP</keyword>
<dbReference type="OrthoDB" id="10267115at2759"/>
<dbReference type="InterPro" id="IPR002347">
    <property type="entry name" value="SDR_fam"/>
</dbReference>
<accession>A0A061B1T2</accession>
<reference evidence="17" key="1">
    <citation type="journal article" date="2014" name="Genome Announc.">
        <title>Genome sequence of the yeast Cyberlindnera fabianii (Hansenula fabianii).</title>
        <authorList>
            <person name="Freel K.C."/>
            <person name="Sarilar V."/>
            <person name="Neuveglise C."/>
            <person name="Devillers H."/>
            <person name="Friedrich A."/>
            <person name="Schacherer J."/>
        </authorList>
    </citation>
    <scope>NUCLEOTIDE SEQUENCE</scope>
    <source>
        <strain evidence="17">YJS4271</strain>
    </source>
</reference>
<comment type="similarity">
    <text evidence="4">Belongs to the short-chain dehydrogenases/reductases (SDR) family.</text>
</comment>
<evidence type="ECO:0000256" key="6">
    <source>
        <dbReference type="ARBA" id="ARBA00022857"/>
    </source>
</evidence>
<dbReference type="STRING" id="36022.A0A061B1T2"/>
<keyword evidence="19" id="KW-1185">Reference proteome</keyword>
<evidence type="ECO:0000313" key="18">
    <source>
        <dbReference type="EMBL" id="ONH65473.1"/>
    </source>
</evidence>
<evidence type="ECO:0000256" key="1">
    <source>
        <dbReference type="ARBA" id="ARBA00004240"/>
    </source>
</evidence>
<keyword evidence="8" id="KW-0560">Oxidoreductase</keyword>
<evidence type="ECO:0000256" key="9">
    <source>
        <dbReference type="ARBA" id="ARBA00023098"/>
    </source>
</evidence>
<evidence type="ECO:0000313" key="17">
    <source>
        <dbReference type="EMBL" id="CDR43780.1"/>
    </source>
</evidence>
<keyword evidence="7" id="KW-0746">Sphingolipid metabolism</keyword>
<dbReference type="InterPro" id="IPR045022">
    <property type="entry name" value="KDSR-like"/>
</dbReference>
<sequence length="299" mass="32703">MLSGQLSVKDKHVVITGGSQGLGAEMGRQLVLKGASSVTLIARTETKLKAVVNTIKEVRVSDKQVVSYIAADVSVYKECEDAVRSLEFAPDLVFLCAGSSIPKLLLDLTPKELEQGVAVNYNTALFFSHAVFKRMATSPAVPYARHIVFCSSVLALYPFIGYGQYAPSKAAIRSLSDIMRHEGLPFNIKVACVYAGNFASEGFAEEEKTKPVITREIEGPSSPITVEKCAEIVLWWLDRGYQTIYTDMIGWFLGAGSLGFSPRVAGLLQIVVALLLAIIGPIYVLICERDIKKFFKKQQ</sequence>
<dbReference type="PANTHER" id="PTHR43550:SF3">
    <property type="entry name" value="3-KETODIHYDROSPHINGOSINE REDUCTASE"/>
    <property type="match status" value="1"/>
</dbReference>
<dbReference type="Pfam" id="PF00106">
    <property type="entry name" value="adh_short"/>
    <property type="match status" value="1"/>
</dbReference>
<keyword evidence="9" id="KW-0443">Lipid metabolism</keyword>
<evidence type="ECO:0000256" key="4">
    <source>
        <dbReference type="ARBA" id="ARBA00006484"/>
    </source>
</evidence>
<keyword evidence="16" id="KW-0812">Transmembrane</keyword>
<dbReference type="CDD" id="cd08939">
    <property type="entry name" value="KDSR-like_SDR_c"/>
    <property type="match status" value="1"/>
</dbReference>
<feature type="transmembrane region" description="Helical" evidence="16">
    <location>
        <begin position="267"/>
        <end position="287"/>
    </location>
</feature>
<dbReference type="EC" id="1.1.1.102" evidence="10"/>
<dbReference type="EMBL" id="MPUK01000011">
    <property type="protein sequence ID" value="ONH65473.1"/>
    <property type="molecule type" value="Genomic_DNA"/>
</dbReference>
<comment type="catalytic activity">
    <reaction evidence="15">
        <text>sphinganine + NADP(+) = 3-oxosphinganine + NADPH + H(+)</text>
        <dbReference type="Rhea" id="RHEA:22640"/>
        <dbReference type="ChEBI" id="CHEBI:15378"/>
        <dbReference type="ChEBI" id="CHEBI:57783"/>
        <dbReference type="ChEBI" id="CHEBI:57817"/>
        <dbReference type="ChEBI" id="CHEBI:58299"/>
        <dbReference type="ChEBI" id="CHEBI:58349"/>
        <dbReference type="EC" id="1.1.1.102"/>
    </reaction>
    <physiologicalReaction direction="right-to-left" evidence="15">
        <dbReference type="Rhea" id="RHEA:22642"/>
    </physiologicalReaction>
</comment>
<reference evidence="19" key="2">
    <citation type="journal article" date="2017" name="Genome Announc.">
        <title>Genome sequences of Cyberlindnera fabianii 65, Pichia kudriavzevii 129, and Saccharomyces cerevisiae 131 isolated from fermented masau fruits in Zimbabwe.</title>
        <authorList>
            <person name="van Rijswijck I.M.H."/>
            <person name="Derks M.F.L."/>
            <person name="Abee T."/>
            <person name="de Ridder D."/>
            <person name="Smid E.J."/>
        </authorList>
    </citation>
    <scope>NUCLEOTIDE SEQUENCE [LARGE SCALE GENOMIC DNA]</scope>
    <source>
        <strain evidence="19">65</strain>
    </source>
</reference>
<keyword evidence="16" id="KW-1133">Transmembrane helix</keyword>
<keyword evidence="5" id="KW-0256">Endoplasmic reticulum</keyword>
<organism evidence="17">
    <name type="scientific">Cyberlindnera fabianii</name>
    <name type="common">Yeast</name>
    <name type="synonym">Hansenula fabianii</name>
    <dbReference type="NCBI Taxonomy" id="36022"/>
    <lineage>
        <taxon>Eukaryota</taxon>
        <taxon>Fungi</taxon>
        <taxon>Dikarya</taxon>
        <taxon>Ascomycota</taxon>
        <taxon>Saccharomycotina</taxon>
        <taxon>Saccharomycetes</taxon>
        <taxon>Phaffomycetales</taxon>
        <taxon>Phaffomycetaceae</taxon>
        <taxon>Cyberlindnera</taxon>
    </lineage>
</organism>
<comment type="function">
    <text evidence="14">Catalyzes the reduction of 3'-oxosphinganine (3-ketodihydrosphingosine/KDS) to sphinganine (dihydrosphingosine/DHS), the second step of de novo sphingolipid biosynthesis.</text>
</comment>
<dbReference type="Gene3D" id="3.40.50.720">
    <property type="entry name" value="NAD(P)-binding Rossmann-like Domain"/>
    <property type="match status" value="1"/>
</dbReference>
<dbReference type="GO" id="GO:0006666">
    <property type="term" value="P:3-keto-sphinganine metabolic process"/>
    <property type="evidence" value="ECO:0007669"/>
    <property type="project" value="InterPro"/>
</dbReference>
<dbReference type="VEuPathDB" id="FungiDB:BON22_4713"/>
<comment type="pathway">
    <text evidence="3">Sphingolipid metabolism.</text>
</comment>
<protein>
    <recommendedName>
        <fullName evidence="11">3-ketodihydrosphingosine reductase TSC10</fullName>
        <ecNumber evidence="10">1.1.1.102</ecNumber>
    </recommendedName>
    <alternativeName>
        <fullName evidence="13">3-dehydrosphinganine reductase</fullName>
    </alternativeName>
    <alternativeName>
        <fullName evidence="12">KDS reductase</fullName>
    </alternativeName>
</protein>
<reference evidence="18" key="3">
    <citation type="submission" date="2017-01" db="EMBL/GenBank/DDBJ databases">
        <authorList>
            <person name="Mah S.A."/>
            <person name="Swanson W.J."/>
            <person name="Moy G.W."/>
            <person name="Vacquier V.D."/>
        </authorList>
    </citation>
    <scope>NUCLEOTIDE SEQUENCE [LARGE SCALE GENOMIC DNA]</scope>
    <source>
        <strain evidence="18">65</strain>
    </source>
</reference>
<evidence type="ECO:0000256" key="3">
    <source>
        <dbReference type="ARBA" id="ARBA00004991"/>
    </source>
</evidence>
<evidence type="ECO:0000256" key="11">
    <source>
        <dbReference type="ARBA" id="ARBA00026241"/>
    </source>
</evidence>
<evidence type="ECO:0000256" key="10">
    <source>
        <dbReference type="ARBA" id="ARBA00026112"/>
    </source>
</evidence>
<dbReference type="AlphaFoldDB" id="A0A061B1T2"/>
<dbReference type="GO" id="GO:0005789">
    <property type="term" value="C:endoplasmic reticulum membrane"/>
    <property type="evidence" value="ECO:0007669"/>
    <property type="project" value="TreeGrafter"/>
</dbReference>
<evidence type="ECO:0000256" key="8">
    <source>
        <dbReference type="ARBA" id="ARBA00023002"/>
    </source>
</evidence>
<dbReference type="GO" id="GO:0047560">
    <property type="term" value="F:3-dehydrosphinganine reductase activity"/>
    <property type="evidence" value="ECO:0007669"/>
    <property type="project" value="UniProtKB-EC"/>
</dbReference>
<dbReference type="PANTHER" id="PTHR43550">
    <property type="entry name" value="3-KETODIHYDROSPHINGOSINE REDUCTASE"/>
    <property type="match status" value="1"/>
</dbReference>
<dbReference type="OMA" id="PRQWGFF"/>
<evidence type="ECO:0000256" key="7">
    <source>
        <dbReference type="ARBA" id="ARBA00022919"/>
    </source>
</evidence>
<dbReference type="GO" id="GO:0030148">
    <property type="term" value="P:sphingolipid biosynthetic process"/>
    <property type="evidence" value="ECO:0007669"/>
    <property type="project" value="InterPro"/>
</dbReference>
<dbReference type="EMBL" id="LK052897">
    <property type="protein sequence ID" value="CDR43780.1"/>
    <property type="molecule type" value="Genomic_DNA"/>
</dbReference>